<keyword evidence="2" id="KW-0479">Metal-binding</keyword>
<dbReference type="SMART" id="SM00343">
    <property type="entry name" value="ZnF_C2HC"/>
    <property type="match status" value="2"/>
</dbReference>
<dbReference type="InterPro" id="IPR013103">
    <property type="entry name" value="RVT_2"/>
</dbReference>
<dbReference type="GO" id="GO:0006508">
    <property type="term" value="P:proteolysis"/>
    <property type="evidence" value="ECO:0007669"/>
    <property type="project" value="UniProtKB-KW"/>
</dbReference>
<feature type="region of interest" description="Disordered" evidence="6">
    <location>
        <begin position="802"/>
        <end position="821"/>
    </location>
</feature>
<dbReference type="InterPro" id="IPR039537">
    <property type="entry name" value="Retrotran_Ty1/copia-like"/>
</dbReference>
<dbReference type="SUPFAM" id="SSF53098">
    <property type="entry name" value="Ribonuclease H-like"/>
    <property type="match status" value="1"/>
</dbReference>
<feature type="region of interest" description="Disordered" evidence="6">
    <location>
        <begin position="758"/>
        <end position="787"/>
    </location>
</feature>
<accession>A0A6D2HJM6</accession>
<keyword evidence="5" id="KW-0862">Zinc</keyword>
<dbReference type="InterPro" id="IPR001584">
    <property type="entry name" value="Integrase_cat-core"/>
</dbReference>
<dbReference type="SUPFAM" id="SSF57756">
    <property type="entry name" value="Retrovirus zinc finger-like domains"/>
    <property type="match status" value="1"/>
</dbReference>
<dbReference type="Pfam" id="PF22936">
    <property type="entry name" value="Pol_BBD"/>
    <property type="match status" value="1"/>
</dbReference>
<dbReference type="InterPro" id="IPR012337">
    <property type="entry name" value="RNaseH-like_sf"/>
</dbReference>
<dbReference type="CDD" id="cd09272">
    <property type="entry name" value="RNase_HI_RT_Ty1"/>
    <property type="match status" value="1"/>
</dbReference>
<evidence type="ECO:0008006" key="11">
    <source>
        <dbReference type="Google" id="ProtNLM"/>
    </source>
</evidence>
<reference evidence="9" key="1">
    <citation type="submission" date="2020-01" db="EMBL/GenBank/DDBJ databases">
        <authorList>
            <person name="Mishra B."/>
        </authorList>
    </citation>
    <scope>NUCLEOTIDE SEQUENCE [LARGE SCALE GENOMIC DNA]</scope>
</reference>
<dbReference type="InterPro" id="IPR036397">
    <property type="entry name" value="RNaseH_sf"/>
</dbReference>
<organism evidence="9 10">
    <name type="scientific">Microthlaspi erraticum</name>
    <dbReference type="NCBI Taxonomy" id="1685480"/>
    <lineage>
        <taxon>Eukaryota</taxon>
        <taxon>Viridiplantae</taxon>
        <taxon>Streptophyta</taxon>
        <taxon>Embryophyta</taxon>
        <taxon>Tracheophyta</taxon>
        <taxon>Spermatophyta</taxon>
        <taxon>Magnoliopsida</taxon>
        <taxon>eudicotyledons</taxon>
        <taxon>Gunneridae</taxon>
        <taxon>Pentapetalae</taxon>
        <taxon>rosids</taxon>
        <taxon>malvids</taxon>
        <taxon>Brassicales</taxon>
        <taxon>Brassicaceae</taxon>
        <taxon>Coluteocarpeae</taxon>
        <taxon>Microthlaspi</taxon>
    </lineage>
</organism>
<evidence type="ECO:0000313" key="10">
    <source>
        <dbReference type="Proteomes" id="UP000467841"/>
    </source>
</evidence>
<dbReference type="PANTHER" id="PTHR42648">
    <property type="entry name" value="TRANSPOSASE, PUTATIVE-RELATED"/>
    <property type="match status" value="1"/>
</dbReference>
<dbReference type="Gene3D" id="4.10.60.10">
    <property type="entry name" value="Zinc finger, CCHC-type"/>
    <property type="match status" value="1"/>
</dbReference>
<dbReference type="Pfam" id="PF13976">
    <property type="entry name" value="gag_pre-integrs"/>
    <property type="match status" value="1"/>
</dbReference>
<evidence type="ECO:0000256" key="1">
    <source>
        <dbReference type="ARBA" id="ARBA00022670"/>
    </source>
</evidence>
<keyword evidence="1" id="KW-0645">Protease</keyword>
<feature type="compositionally biased region" description="Polar residues" evidence="6">
    <location>
        <begin position="772"/>
        <end position="787"/>
    </location>
</feature>
<dbReference type="GO" id="GO:0004190">
    <property type="term" value="F:aspartic-type endopeptidase activity"/>
    <property type="evidence" value="ECO:0007669"/>
    <property type="project" value="UniProtKB-KW"/>
</dbReference>
<keyword evidence="4" id="KW-0378">Hydrolase</keyword>
<dbReference type="PROSITE" id="PS50158">
    <property type="entry name" value="ZF_CCHC"/>
    <property type="match status" value="1"/>
</dbReference>
<dbReference type="PROSITE" id="PS50994">
    <property type="entry name" value="INTEGRASE"/>
    <property type="match status" value="1"/>
</dbReference>
<sequence>MQGSSHQVIPIFNGEKYDFWSIKMATILRTRKLWSVVVEGVPPEPVQGEETPASQRAKTLREEAVTNDTLALQILQTAVTDQIFSRIAAASTSKKAWDALKDEYEGSPQVRLVKLQSLRREYENLKMYDGDDIKTFTDKLVVLENQLTYHGEKKSSSQLIQKILISLPAKFDSIVSVLEQTRDLDSLTMSELIGILKAQEARVAAREESTNEGAFYVRSKGRESGFKKDNTNSRVNQGKKWCEFCKRGNHTEEECRSKPKKNDQSKNQKSNVECYKCGRIGHYAHKCRSKNKERAHVSIEEEDLNEDHMLFSASEEEPTTLREDVWLVDSGCTNHMTKEERYFSSINKSVKVPIRVGNGDIVMTVGKGDITVMTNHGKRIIKNVFLVPGLEKNLLSVPQIFSSGYQVRFEDKRCIIHDANGKKIMDIGMTNKSFKIKLSSVEEEAMTANVHMEETWHKRLGHVGKRRLQEMQDKDLVKGLPSFKVEKEACKACNLGKQSRKSFPKESQTKTKEKLEIVHTDVCGPMQNQSIDGSRYYVLFLDDYTHMCWVYFLKQKSETFLKFKKFKAMVEKQSGCVIKTLRSDGGGEFTSHEFNRFCEEEGINRQVTLPYSPQQNGAAERKNRSLVEMARSMIVEQDLPLKLWAEAVYTSTYLQNRLPTKAIEDDVTPMEKWCGHKPNVSHLRLFGSICYVHIPDQKRRKLDAKAKRGILIGYSNQTKGYRVFILEDEKVEVSRDVIFEEDKKWDWEKQEVKKNFFLPINEAQEPRDQSNDRGTNGEGASNNINDQVDQVSDAFNQLQISEEEGQNSGAEGDSSTPPRKFKSMKRILEKAPRLVYEEADQVIEDCLLAHEEPQTYDEACGNEEWEEAMKEEIEMIEKNKTWKLVDKPEKKNVISVKWIYKIKTYANGNHIKHKARLVARGFSQEYGVDYLETFAPVSRHDTIRALLAYAAQMEWRLYQMDVKSAFLNGELEEEVYITQPPGFVIEGKEEKVLRLYKALYGLKQAPRAWYGRIDSYFIQNGFERSMNDAALYIKKKGGDVLIVSLYVDDIIITGNNVRLINSFKENMKNEFEMTDLGLLNYFLGMEVNQDDRGIFLSQEKYANKLIDKFGMKESKSVSTPLTPQGKREEDGIEYGDPTKYRSIVGGLLYLCASRPDVMYASSYLSRYMSSPHMKHYQEAKRVLRYVKGTSSFGVLFKSAKIPRLIGYSDSDWGGSIEDKKSTTGYVFSLGSAMFCWQSCKQQTVAQSTAEAEYIAVCAATNQAIWLQRLFEDFGLKFEEGIPILCDNKSAIAIGRNPVQHRRTKHIEIKYHFVREAEHKGLIQLEYCKGEDQLADILTKALSVSRFEELRKKLGVKPRYD</sequence>
<dbReference type="Pfam" id="PF00665">
    <property type="entry name" value="rve"/>
    <property type="match status" value="1"/>
</dbReference>
<evidence type="ECO:0000259" key="8">
    <source>
        <dbReference type="PROSITE" id="PS50994"/>
    </source>
</evidence>
<keyword evidence="3" id="KW-0064">Aspartyl protease</keyword>
<dbReference type="InterPro" id="IPR036875">
    <property type="entry name" value="Znf_CCHC_sf"/>
</dbReference>
<comment type="caution">
    <text evidence="9">The sequence shown here is derived from an EMBL/GenBank/DDBJ whole genome shotgun (WGS) entry which is preliminary data.</text>
</comment>
<dbReference type="EMBL" id="CACVBM020000122">
    <property type="protein sequence ID" value="CAA7014800.1"/>
    <property type="molecule type" value="Genomic_DNA"/>
</dbReference>
<keyword evidence="5" id="KW-0863">Zinc-finger</keyword>
<gene>
    <name evidence="9" type="ORF">MERR_LOCUS2035</name>
</gene>
<evidence type="ECO:0000259" key="7">
    <source>
        <dbReference type="PROSITE" id="PS50158"/>
    </source>
</evidence>
<keyword evidence="10" id="KW-1185">Reference proteome</keyword>
<dbReference type="OrthoDB" id="1101875at2759"/>
<feature type="domain" description="Integrase catalytic" evidence="8">
    <location>
        <begin position="500"/>
        <end position="677"/>
    </location>
</feature>
<evidence type="ECO:0000256" key="6">
    <source>
        <dbReference type="SAM" id="MobiDB-lite"/>
    </source>
</evidence>
<dbReference type="GO" id="GO:0015074">
    <property type="term" value="P:DNA integration"/>
    <property type="evidence" value="ECO:0007669"/>
    <property type="project" value="InterPro"/>
</dbReference>
<evidence type="ECO:0000256" key="5">
    <source>
        <dbReference type="PROSITE-ProRule" id="PRU00047"/>
    </source>
</evidence>
<dbReference type="Pfam" id="PF25597">
    <property type="entry name" value="SH3_retrovirus"/>
    <property type="match status" value="1"/>
</dbReference>
<dbReference type="InterPro" id="IPR025724">
    <property type="entry name" value="GAG-pre-integrase_dom"/>
</dbReference>
<dbReference type="Proteomes" id="UP000467841">
    <property type="component" value="Unassembled WGS sequence"/>
</dbReference>
<dbReference type="GO" id="GO:0003676">
    <property type="term" value="F:nucleic acid binding"/>
    <property type="evidence" value="ECO:0007669"/>
    <property type="project" value="InterPro"/>
</dbReference>
<proteinExistence type="predicted"/>
<dbReference type="GO" id="GO:0008270">
    <property type="term" value="F:zinc ion binding"/>
    <property type="evidence" value="ECO:0007669"/>
    <property type="project" value="UniProtKB-KW"/>
</dbReference>
<dbReference type="Gene3D" id="3.30.420.10">
    <property type="entry name" value="Ribonuclease H-like superfamily/Ribonuclease H"/>
    <property type="match status" value="1"/>
</dbReference>
<dbReference type="InterPro" id="IPR054722">
    <property type="entry name" value="PolX-like_BBD"/>
</dbReference>
<evidence type="ECO:0000256" key="2">
    <source>
        <dbReference type="ARBA" id="ARBA00022723"/>
    </source>
</evidence>
<feature type="domain" description="CCHC-type" evidence="7">
    <location>
        <begin position="274"/>
        <end position="289"/>
    </location>
</feature>
<evidence type="ECO:0000256" key="3">
    <source>
        <dbReference type="ARBA" id="ARBA00022750"/>
    </source>
</evidence>
<dbReference type="InterPro" id="IPR057670">
    <property type="entry name" value="SH3_retrovirus"/>
</dbReference>
<dbReference type="PANTHER" id="PTHR42648:SF18">
    <property type="entry name" value="RETROTRANSPOSON, UNCLASSIFIED-LIKE PROTEIN"/>
    <property type="match status" value="1"/>
</dbReference>
<dbReference type="InterPro" id="IPR043502">
    <property type="entry name" value="DNA/RNA_pol_sf"/>
</dbReference>
<evidence type="ECO:0000313" key="9">
    <source>
        <dbReference type="EMBL" id="CAA7014800.1"/>
    </source>
</evidence>
<evidence type="ECO:0000256" key="4">
    <source>
        <dbReference type="ARBA" id="ARBA00022801"/>
    </source>
</evidence>
<protein>
    <recommendedName>
        <fullName evidence="11">Integrase catalytic domain-containing protein</fullName>
    </recommendedName>
</protein>
<dbReference type="InterPro" id="IPR001878">
    <property type="entry name" value="Znf_CCHC"/>
</dbReference>
<dbReference type="SUPFAM" id="SSF56672">
    <property type="entry name" value="DNA/RNA polymerases"/>
    <property type="match status" value="1"/>
</dbReference>
<name>A0A6D2HJM6_9BRAS</name>
<dbReference type="Pfam" id="PF07727">
    <property type="entry name" value="RVT_2"/>
    <property type="match status" value="1"/>
</dbReference>
<dbReference type="Pfam" id="PF14223">
    <property type="entry name" value="Retrotran_gag_2"/>
    <property type="match status" value="1"/>
</dbReference>
<feature type="compositionally biased region" description="Polar residues" evidence="6">
    <location>
        <begin position="802"/>
        <end position="817"/>
    </location>
</feature>